<evidence type="ECO:0000256" key="3">
    <source>
        <dbReference type="ARBA" id="ARBA00022603"/>
    </source>
</evidence>
<dbReference type="PROSITE" id="PS50280">
    <property type="entry name" value="SET"/>
    <property type="match status" value="1"/>
</dbReference>
<keyword evidence="11" id="KW-1185">Reference proteome</keyword>
<keyword evidence="4 10" id="KW-0808">Transferase</keyword>
<dbReference type="GO" id="GO:0042054">
    <property type="term" value="F:histone methyltransferase activity"/>
    <property type="evidence" value="ECO:0007669"/>
    <property type="project" value="InterPro"/>
</dbReference>
<sequence length="457" mass="51823">MLLSLNIPGTCEYVEARAIDLIKRTMESDAAECCLYLLNLFEERRRKRQLDAEEEADAGFTSEDEKRKAKYQRIMERNVRKDAREKELVQQGQPMSVSSKITNHEQKEEYCMERERHCTPAPNARALLSLAREALEIVTPRAPRCGRALLLHAHRLRKSVPKVGQRLLGTDDQPLRDDTNEVGVPWPSTPTDLPAELLDPGGVGGLDLSLGGEAVPLQWVNEVDAAVPPPIVFVRRCIDVDVHPDWRLKGCKACSSAQVEQCVHDRCATVGFQGKPDGVDAECNWRCNLQSSCEPHCSRRQLQRGACHRLQVFRDKMKGWCLRTLTPIKKDSFVMEYVAERISPFRAEERKRDMPDVETYIMDMDLPGARGFMHLDALGVRNHAAFASFACSKKFANIRKKALLTNHWDSRVPHVGFFATRDIEALEELCYLRTDEQPKSTSTRNCNCCRSGCSGWL</sequence>
<organism evidence="10 11">
    <name type="scientific">Chrysochromulina tobinii</name>
    <dbReference type="NCBI Taxonomy" id="1460289"/>
    <lineage>
        <taxon>Eukaryota</taxon>
        <taxon>Haptista</taxon>
        <taxon>Haptophyta</taxon>
        <taxon>Prymnesiophyceae</taxon>
        <taxon>Prymnesiales</taxon>
        <taxon>Chrysochromulinaceae</taxon>
        <taxon>Chrysochromulina</taxon>
    </lineage>
</organism>
<dbReference type="PANTHER" id="PTHR46223:SF3">
    <property type="entry name" value="HISTONE-LYSINE N-METHYLTRANSFERASE SET-23"/>
    <property type="match status" value="1"/>
</dbReference>
<evidence type="ECO:0000256" key="2">
    <source>
        <dbReference type="ARBA" id="ARBA00022454"/>
    </source>
</evidence>
<keyword evidence="2" id="KW-0158">Chromosome</keyword>
<evidence type="ECO:0000256" key="7">
    <source>
        <dbReference type="ARBA" id="ARBA00022833"/>
    </source>
</evidence>
<feature type="compositionally biased region" description="Polar residues" evidence="8">
    <location>
        <begin position="90"/>
        <end position="101"/>
    </location>
</feature>
<dbReference type="PANTHER" id="PTHR46223">
    <property type="entry name" value="HISTONE-LYSINE N-METHYLTRANSFERASE SUV39H"/>
    <property type="match status" value="1"/>
</dbReference>
<evidence type="ECO:0000256" key="6">
    <source>
        <dbReference type="ARBA" id="ARBA00022723"/>
    </source>
</evidence>
<keyword evidence="3 10" id="KW-0489">Methyltransferase</keyword>
<proteinExistence type="predicted"/>
<evidence type="ECO:0000256" key="8">
    <source>
        <dbReference type="SAM" id="MobiDB-lite"/>
    </source>
</evidence>
<dbReference type="SMART" id="SM00317">
    <property type="entry name" value="SET"/>
    <property type="match status" value="1"/>
</dbReference>
<dbReference type="EMBL" id="JWZX01002996">
    <property type="protein sequence ID" value="KOO25287.1"/>
    <property type="molecule type" value="Genomic_DNA"/>
</dbReference>
<dbReference type="InterPro" id="IPR007728">
    <property type="entry name" value="Pre-SET_dom"/>
</dbReference>
<gene>
    <name evidence="10" type="ORF">Ctob_009254</name>
</gene>
<dbReference type="GO" id="GO:0032259">
    <property type="term" value="P:methylation"/>
    <property type="evidence" value="ECO:0007669"/>
    <property type="project" value="UniProtKB-KW"/>
</dbReference>
<evidence type="ECO:0000256" key="5">
    <source>
        <dbReference type="ARBA" id="ARBA00022691"/>
    </source>
</evidence>
<dbReference type="Pfam" id="PF00856">
    <property type="entry name" value="SET"/>
    <property type="match status" value="1"/>
</dbReference>
<feature type="domain" description="SET" evidence="9">
    <location>
        <begin position="308"/>
        <end position="434"/>
    </location>
</feature>
<dbReference type="Proteomes" id="UP000037460">
    <property type="component" value="Unassembled WGS sequence"/>
</dbReference>
<protein>
    <submittedName>
        <fullName evidence="10">Histone-lysine n-methyltransferase ehmt1-like isoform 1</fullName>
    </submittedName>
</protein>
<dbReference type="AlphaFoldDB" id="A0A0M0JFZ0"/>
<feature type="region of interest" description="Disordered" evidence="8">
    <location>
        <begin position="84"/>
        <end position="103"/>
    </location>
</feature>
<dbReference type="SUPFAM" id="SSF82199">
    <property type="entry name" value="SET domain"/>
    <property type="match status" value="1"/>
</dbReference>
<keyword evidence="5" id="KW-0949">S-adenosyl-L-methionine</keyword>
<dbReference type="InterPro" id="IPR001214">
    <property type="entry name" value="SET_dom"/>
</dbReference>
<comment type="caution">
    <text evidence="10">The sequence shown here is derived from an EMBL/GenBank/DDBJ whole genome shotgun (WGS) entry which is preliminary data.</text>
</comment>
<evidence type="ECO:0000256" key="4">
    <source>
        <dbReference type="ARBA" id="ARBA00022679"/>
    </source>
</evidence>
<evidence type="ECO:0000313" key="10">
    <source>
        <dbReference type="EMBL" id="KOO25287.1"/>
    </source>
</evidence>
<name>A0A0M0JFZ0_9EUKA</name>
<keyword evidence="7" id="KW-0862">Zinc</keyword>
<accession>A0A0M0JFZ0</accession>
<dbReference type="Gene3D" id="2.170.270.10">
    <property type="entry name" value="SET domain"/>
    <property type="match status" value="1"/>
</dbReference>
<evidence type="ECO:0000256" key="1">
    <source>
        <dbReference type="ARBA" id="ARBA00004286"/>
    </source>
</evidence>
<evidence type="ECO:0000313" key="11">
    <source>
        <dbReference type="Proteomes" id="UP000037460"/>
    </source>
</evidence>
<feature type="region of interest" description="Disordered" evidence="8">
    <location>
        <begin position="168"/>
        <end position="192"/>
    </location>
</feature>
<dbReference type="SMART" id="SM00468">
    <property type="entry name" value="PreSET"/>
    <property type="match status" value="1"/>
</dbReference>
<dbReference type="OrthoDB" id="308383at2759"/>
<dbReference type="GO" id="GO:0005634">
    <property type="term" value="C:nucleus"/>
    <property type="evidence" value="ECO:0007669"/>
    <property type="project" value="InterPro"/>
</dbReference>
<dbReference type="GO" id="GO:0008270">
    <property type="term" value="F:zinc ion binding"/>
    <property type="evidence" value="ECO:0007669"/>
    <property type="project" value="InterPro"/>
</dbReference>
<reference evidence="11" key="1">
    <citation type="journal article" date="2015" name="PLoS Genet.">
        <title>Genome Sequence and Transcriptome Analyses of Chrysochromulina tobin: Metabolic Tools for Enhanced Algal Fitness in the Prominent Order Prymnesiales (Haptophyceae).</title>
        <authorList>
            <person name="Hovde B.T."/>
            <person name="Deodato C.R."/>
            <person name="Hunsperger H.M."/>
            <person name="Ryken S.A."/>
            <person name="Yost W."/>
            <person name="Jha R.K."/>
            <person name="Patterson J."/>
            <person name="Monnat R.J. Jr."/>
            <person name="Barlow S.B."/>
            <person name="Starkenburg S.R."/>
            <person name="Cattolico R.A."/>
        </authorList>
    </citation>
    <scope>NUCLEOTIDE SEQUENCE</scope>
    <source>
        <strain evidence="11">CCMP291</strain>
    </source>
</reference>
<comment type="subcellular location">
    <subcellularLocation>
        <location evidence="1">Chromosome</location>
    </subcellularLocation>
</comment>
<dbReference type="InterPro" id="IPR050973">
    <property type="entry name" value="H3K9_Histone-Lys_N-MTase"/>
</dbReference>
<dbReference type="InterPro" id="IPR046341">
    <property type="entry name" value="SET_dom_sf"/>
</dbReference>
<evidence type="ECO:0000259" key="9">
    <source>
        <dbReference type="PROSITE" id="PS50280"/>
    </source>
</evidence>
<keyword evidence="6" id="KW-0479">Metal-binding</keyword>
<dbReference type="GO" id="GO:0005694">
    <property type="term" value="C:chromosome"/>
    <property type="evidence" value="ECO:0007669"/>
    <property type="project" value="UniProtKB-SubCell"/>
</dbReference>